<dbReference type="SUPFAM" id="SSF81383">
    <property type="entry name" value="F-box domain"/>
    <property type="match status" value="1"/>
</dbReference>
<evidence type="ECO:0000313" key="3">
    <source>
        <dbReference type="EMBL" id="KAG9319223.1"/>
    </source>
</evidence>
<feature type="compositionally biased region" description="Polar residues" evidence="1">
    <location>
        <begin position="911"/>
        <end position="920"/>
    </location>
</feature>
<dbReference type="SUPFAM" id="SSF52047">
    <property type="entry name" value="RNI-like"/>
    <property type="match status" value="1"/>
</dbReference>
<dbReference type="Pfam" id="PF12937">
    <property type="entry name" value="F-box-like"/>
    <property type="match status" value="1"/>
</dbReference>
<dbReference type="Proteomes" id="UP000717515">
    <property type="component" value="Unassembled WGS sequence"/>
</dbReference>
<dbReference type="EMBL" id="JAIFTL010000538">
    <property type="protein sequence ID" value="KAG9319223.1"/>
    <property type="molecule type" value="Genomic_DNA"/>
</dbReference>
<accession>A0A9P8CTQ6</accession>
<feature type="region of interest" description="Disordered" evidence="1">
    <location>
        <begin position="911"/>
        <end position="968"/>
    </location>
</feature>
<feature type="compositionally biased region" description="Polar residues" evidence="1">
    <location>
        <begin position="945"/>
        <end position="959"/>
    </location>
</feature>
<dbReference type="Gene3D" id="3.80.10.10">
    <property type="entry name" value="Ribonuclease Inhibitor"/>
    <property type="match status" value="1"/>
</dbReference>
<organism evidence="3 4">
    <name type="scientific">Mortierella alpina</name>
    <name type="common">Oleaginous fungus</name>
    <name type="synonym">Mortierella renispora</name>
    <dbReference type="NCBI Taxonomy" id="64518"/>
    <lineage>
        <taxon>Eukaryota</taxon>
        <taxon>Fungi</taxon>
        <taxon>Fungi incertae sedis</taxon>
        <taxon>Mucoromycota</taxon>
        <taxon>Mortierellomycotina</taxon>
        <taxon>Mortierellomycetes</taxon>
        <taxon>Mortierellales</taxon>
        <taxon>Mortierellaceae</taxon>
        <taxon>Mortierella</taxon>
    </lineage>
</organism>
<dbReference type="AlphaFoldDB" id="A0A9P8CTQ6"/>
<protein>
    <recommendedName>
        <fullName evidence="2">F-box domain-containing protein</fullName>
    </recommendedName>
</protein>
<dbReference type="InterPro" id="IPR036047">
    <property type="entry name" value="F-box-like_dom_sf"/>
</dbReference>
<feature type="domain" description="F-box" evidence="2">
    <location>
        <begin position="9"/>
        <end position="47"/>
    </location>
</feature>
<evidence type="ECO:0000259" key="2">
    <source>
        <dbReference type="Pfam" id="PF12937"/>
    </source>
</evidence>
<evidence type="ECO:0000313" key="4">
    <source>
        <dbReference type="Proteomes" id="UP000717515"/>
    </source>
</evidence>
<gene>
    <name evidence="3" type="ORF">KVV02_003309</name>
</gene>
<sequence>MSHHPLEVPELRLHIAQYLPLADHKACALVCKAWYDDFHSLVWERLSLGIPVLSTRLSSSSLDDQTQPRVREVNDIYKIAHLVKHLTAWITHDTAKEQYETLFERFDHLVTLEARASDRDGWEAFKKLIQRNDGLQQIKLNDSSRHWRNIADPDLHTALSEGNHAQLSRLDITCETTVASLLSILEACPALDELIVDRSLVTRSEIEQDSDYKMQEEEEGYTSLPIPTTTTTTTSASTFPLQQFLVKANVSDPALIDLLKRCPRLWRLGFNALADTVHQGICILLQAGLLPNLHTVHFARQFFSCPRHSDILFSVLPQQLREVEIEDPYPDMVVALYERQSQTLERVRLSNVPNPIGFVGFLLHCPKLKEVEVSMSGQGYADLRYFIASPWVCLDLEVLDVKSLGLSKEISSSDLGAPLPEWILGLAADEKNEDAPGCPEWEQAQIVFMKRLGEMSKLRKLKIGDTESSLTWSLSTGFAYLAELSALEEFNLGARSKVDSIAELEFMKDCWPNLQKMDLVFGPDVVDGRLYLGKMVKCPRCNAFVFSQERQGGSSAEPLYSICCQQGKVHLPDIIPDPRLTKIVKSDKDFLPKIRQCNSSMSFASMVAKYDQALTSAQYGAYTFKVEGKVTLYAGSLLPTNTDGGENIDGVRILLKTDNTRRQYNKPATSEVAVLLPEEEAMLDNRTVLLQGRDGNLIDLFDTNPQYDPLQYVLLFPRGELGWSFEMYPYRDAQSVIPDEDEVGDGFAEASVADIEPDNVTESGGQVTGKRRQHVSQREFYVYRLQIRPISEENQDKWSDVQNCGYTWVLEFQKRGLPHAHILLMLADEHKLCTVEQYDLAVSAQIPDEKLHPLAYHTVTNSMVHGPLHLPEEQQVQFRSTATAKTVMAKVPETTLTAWFKLNRQELAASQVTQPSQAEISVTGRRKSQGPASGAASKKVRLSDPCTSLDSDPMPSTETKVAGKRKREPTEVALETVAETDAPEIRAQNLLYSDICQHYRFQARGERSWKRRVRKTAKPIGRMYFIPPTDEERFACGFCSSRF</sequence>
<evidence type="ECO:0000256" key="1">
    <source>
        <dbReference type="SAM" id="MobiDB-lite"/>
    </source>
</evidence>
<dbReference type="Gene3D" id="1.20.1280.50">
    <property type="match status" value="1"/>
</dbReference>
<dbReference type="InterPro" id="IPR001810">
    <property type="entry name" value="F-box_dom"/>
</dbReference>
<proteinExistence type="predicted"/>
<reference evidence="3" key="1">
    <citation type="submission" date="2021-07" db="EMBL/GenBank/DDBJ databases">
        <title>Draft genome of Mortierella alpina, strain LL118, isolated from an aspen leaf litter sample.</title>
        <authorList>
            <person name="Yang S."/>
            <person name="Vinatzer B.A."/>
        </authorList>
    </citation>
    <scope>NUCLEOTIDE SEQUENCE</scope>
    <source>
        <strain evidence="3">LL118</strain>
    </source>
</reference>
<dbReference type="PANTHER" id="PTHR45786">
    <property type="entry name" value="DNA BINDING PROTEIN-LIKE"/>
    <property type="match status" value="1"/>
</dbReference>
<dbReference type="PANTHER" id="PTHR45786:SF74">
    <property type="entry name" value="ATP-DEPENDENT DNA HELICASE"/>
    <property type="match status" value="1"/>
</dbReference>
<name>A0A9P8CTQ6_MORAP</name>
<dbReference type="InterPro" id="IPR032675">
    <property type="entry name" value="LRR_dom_sf"/>
</dbReference>
<comment type="caution">
    <text evidence="3">The sequence shown here is derived from an EMBL/GenBank/DDBJ whole genome shotgun (WGS) entry which is preliminary data.</text>
</comment>